<protein>
    <submittedName>
        <fullName evidence="1">Uncharacterized protein</fullName>
    </submittedName>
</protein>
<proteinExistence type="predicted"/>
<accession>A0A8S1A399</accession>
<reference evidence="1 2" key="1">
    <citation type="submission" date="2020-04" db="EMBL/GenBank/DDBJ databases">
        <authorList>
            <person name="Wallbank WR R."/>
            <person name="Pardo Diaz C."/>
            <person name="Kozak K."/>
            <person name="Martin S."/>
            <person name="Jiggins C."/>
            <person name="Moest M."/>
            <person name="Warren A I."/>
            <person name="Byers J.R.P. K."/>
            <person name="Montejo-Kovacevich G."/>
            <person name="Yen C E."/>
        </authorList>
    </citation>
    <scope>NUCLEOTIDE SEQUENCE [LARGE SCALE GENOMIC DNA]</scope>
</reference>
<gene>
    <name evidence="1" type="ORF">APLA_LOCUS8394</name>
</gene>
<evidence type="ECO:0000313" key="2">
    <source>
        <dbReference type="Proteomes" id="UP000494256"/>
    </source>
</evidence>
<comment type="caution">
    <text evidence="1">The sequence shown here is derived from an EMBL/GenBank/DDBJ whole genome shotgun (WGS) entry which is preliminary data.</text>
</comment>
<evidence type="ECO:0000313" key="1">
    <source>
        <dbReference type="EMBL" id="CAB3238923.1"/>
    </source>
</evidence>
<dbReference type="EMBL" id="CADEBD010000308">
    <property type="protein sequence ID" value="CAB3238923.1"/>
    <property type="molecule type" value="Genomic_DNA"/>
</dbReference>
<dbReference type="Proteomes" id="UP000494256">
    <property type="component" value="Unassembled WGS sequence"/>
</dbReference>
<sequence length="76" mass="8443">MIPRRDLIESRTAAHASRLLLAAGPRLRAHIQRPEPLPLLTKPLARQAATRQPYGDMLFFVSNLIVTLSANELICA</sequence>
<dbReference type="OrthoDB" id="262529at2759"/>
<name>A0A8S1A399_ARCPL</name>
<dbReference type="AlphaFoldDB" id="A0A8S1A399"/>
<organism evidence="1 2">
    <name type="scientific">Arctia plantaginis</name>
    <name type="common">Wood tiger moth</name>
    <name type="synonym">Phalaena plantaginis</name>
    <dbReference type="NCBI Taxonomy" id="874455"/>
    <lineage>
        <taxon>Eukaryota</taxon>
        <taxon>Metazoa</taxon>
        <taxon>Ecdysozoa</taxon>
        <taxon>Arthropoda</taxon>
        <taxon>Hexapoda</taxon>
        <taxon>Insecta</taxon>
        <taxon>Pterygota</taxon>
        <taxon>Neoptera</taxon>
        <taxon>Endopterygota</taxon>
        <taxon>Lepidoptera</taxon>
        <taxon>Glossata</taxon>
        <taxon>Ditrysia</taxon>
        <taxon>Noctuoidea</taxon>
        <taxon>Erebidae</taxon>
        <taxon>Arctiinae</taxon>
        <taxon>Arctia</taxon>
    </lineage>
</organism>